<dbReference type="OrthoDB" id="1787414at2"/>
<feature type="compositionally biased region" description="Pro residues" evidence="1">
    <location>
        <begin position="187"/>
        <end position="204"/>
    </location>
</feature>
<feature type="compositionally biased region" description="Gly residues" evidence="1">
    <location>
        <begin position="174"/>
        <end position="186"/>
    </location>
</feature>
<keyword evidence="2" id="KW-0732">Signal</keyword>
<evidence type="ECO:0008006" key="5">
    <source>
        <dbReference type="Google" id="ProtNLM"/>
    </source>
</evidence>
<dbReference type="STRING" id="39060.SAMN05660706_1439"/>
<dbReference type="EMBL" id="FOYM01000043">
    <property type="protein sequence ID" value="SFR16962.1"/>
    <property type="molecule type" value="Genomic_DNA"/>
</dbReference>
<feature type="region of interest" description="Disordered" evidence="1">
    <location>
        <begin position="160"/>
        <end position="204"/>
    </location>
</feature>
<organism evidence="3 4">
    <name type="scientific">Desulfoscipio geothermicus DSM 3669</name>
    <dbReference type="NCBI Taxonomy" id="1121426"/>
    <lineage>
        <taxon>Bacteria</taxon>
        <taxon>Bacillati</taxon>
        <taxon>Bacillota</taxon>
        <taxon>Clostridia</taxon>
        <taxon>Eubacteriales</taxon>
        <taxon>Desulfallaceae</taxon>
        <taxon>Desulfoscipio</taxon>
    </lineage>
</organism>
<dbReference type="PROSITE" id="PS51257">
    <property type="entry name" value="PROKAR_LIPOPROTEIN"/>
    <property type="match status" value="1"/>
</dbReference>
<keyword evidence="4" id="KW-1185">Reference proteome</keyword>
<dbReference type="Proteomes" id="UP000199584">
    <property type="component" value="Unassembled WGS sequence"/>
</dbReference>
<feature type="region of interest" description="Disordered" evidence="1">
    <location>
        <begin position="72"/>
        <end position="96"/>
    </location>
</feature>
<feature type="signal peptide" evidence="2">
    <location>
        <begin position="1"/>
        <end position="21"/>
    </location>
</feature>
<reference evidence="4" key="1">
    <citation type="submission" date="2016-10" db="EMBL/GenBank/DDBJ databases">
        <authorList>
            <person name="Varghese N."/>
            <person name="Submissions S."/>
        </authorList>
    </citation>
    <scope>NUCLEOTIDE SEQUENCE [LARGE SCALE GENOMIC DNA]</scope>
    <source>
        <strain evidence="4">DSM 3669</strain>
    </source>
</reference>
<gene>
    <name evidence="3" type="ORF">SAMN05660706_1439</name>
</gene>
<evidence type="ECO:0000313" key="4">
    <source>
        <dbReference type="Proteomes" id="UP000199584"/>
    </source>
</evidence>
<accession>A0A1I6EHK0</accession>
<protein>
    <recommendedName>
        <fullName evidence="5">Lipoprotein</fullName>
    </recommendedName>
</protein>
<proteinExistence type="predicted"/>
<dbReference type="RefSeq" id="WP_092487522.1">
    <property type="nucleotide sequence ID" value="NZ_FOYM01000043.1"/>
</dbReference>
<feature type="chain" id="PRO_5039142918" description="Lipoprotein" evidence="2">
    <location>
        <begin position="22"/>
        <end position="204"/>
    </location>
</feature>
<sequence length="204" mass="21673">MKFSKFMLVLILTFISIVAVGCGGTAETPQKNNSTAVEGEEITVPEERPALIGKVKEIVGNEVTVYKAQVAQNEGTPKEEPANQAQNQDNRGGRPEFAGFEMKFTEETETILIPVGVPIVTMQRGANVKQVELTKITKDTILRIWKKDGTVSFIQVLGGNRSYNTGQGEENKGQGTGGGMPPDMGGGPPPDMGGGPPPNMGGNN</sequence>
<name>A0A1I6EHK0_9FIRM</name>
<evidence type="ECO:0000313" key="3">
    <source>
        <dbReference type="EMBL" id="SFR16962.1"/>
    </source>
</evidence>
<evidence type="ECO:0000256" key="2">
    <source>
        <dbReference type="SAM" id="SignalP"/>
    </source>
</evidence>
<dbReference type="AlphaFoldDB" id="A0A1I6EHK0"/>
<evidence type="ECO:0000256" key="1">
    <source>
        <dbReference type="SAM" id="MobiDB-lite"/>
    </source>
</evidence>